<organism evidence="7 8">
    <name type="scientific">Thermopolyspora flexuosa</name>
    <dbReference type="NCBI Taxonomy" id="103836"/>
    <lineage>
        <taxon>Bacteria</taxon>
        <taxon>Bacillati</taxon>
        <taxon>Actinomycetota</taxon>
        <taxon>Actinomycetes</taxon>
        <taxon>Streptosporangiales</taxon>
        <taxon>Streptosporangiaceae</taxon>
        <taxon>Thermopolyspora</taxon>
    </lineage>
</organism>
<dbReference type="InterPro" id="IPR051533">
    <property type="entry name" value="WaaL-like"/>
</dbReference>
<feature type="transmembrane region" description="Helical" evidence="5">
    <location>
        <begin position="418"/>
        <end position="437"/>
    </location>
</feature>
<name>A0A543J3A7_9ACTN</name>
<comment type="subcellular location">
    <subcellularLocation>
        <location evidence="1">Membrane</location>
        <topology evidence="1">Multi-pass membrane protein</topology>
    </subcellularLocation>
</comment>
<feature type="domain" description="O-antigen ligase-related" evidence="6">
    <location>
        <begin position="243"/>
        <end position="370"/>
    </location>
</feature>
<dbReference type="EMBL" id="VFPQ01000001">
    <property type="protein sequence ID" value="TQM77307.1"/>
    <property type="molecule type" value="Genomic_DNA"/>
</dbReference>
<reference evidence="7 8" key="1">
    <citation type="submission" date="2019-06" db="EMBL/GenBank/DDBJ databases">
        <title>Sequencing the genomes of 1000 actinobacteria strains.</title>
        <authorList>
            <person name="Klenk H.-P."/>
        </authorList>
    </citation>
    <scope>NUCLEOTIDE SEQUENCE [LARGE SCALE GENOMIC DNA]</scope>
    <source>
        <strain evidence="7 8">DSM 43186</strain>
    </source>
</reference>
<dbReference type="Pfam" id="PF04932">
    <property type="entry name" value="Wzy_C"/>
    <property type="match status" value="1"/>
</dbReference>
<evidence type="ECO:0000259" key="6">
    <source>
        <dbReference type="Pfam" id="PF04932"/>
    </source>
</evidence>
<feature type="transmembrane region" description="Helical" evidence="5">
    <location>
        <begin position="282"/>
        <end position="307"/>
    </location>
</feature>
<feature type="transmembrane region" description="Helical" evidence="5">
    <location>
        <begin position="62"/>
        <end position="81"/>
    </location>
</feature>
<feature type="transmembrane region" description="Helical" evidence="5">
    <location>
        <begin position="93"/>
        <end position="113"/>
    </location>
</feature>
<keyword evidence="7" id="KW-0436">Ligase</keyword>
<sequence length="454" mass="48097">MTAAPAAGRTVPSPKAPSLEVFARLRRADGATLACLFALALLLVPARMVFRFLPMSLTPANVVSLVAALAWLLAQFTATLGMAKGRNPVRTAVFCYLTAMIATYGYATAGYLPADELNLADHALVLIVAMVGIALLVCDGVRGLDRLDFLLRTVVVAGAIISVIGAFQFLLDLDLTRYLRPPILEFTSEDAAVLEREDMRRVAATTGHPIEFGVVCAMLLPIAAHYGFHARGRAAAVRWWGCTLLIAMGLMFSVSRSAMLGFAGVAVVLLLGWPARRRIRALAAAGGFLAGVWLLVPGLLGTFYGLFANLGTDDSIRYRTHDYAVAAEEIARHPWLGRGVATWYAPKHQVFDNQYILSAVEAGLIGITVIVAMFLVAGYAALRARRLAADPGARDLGLSLAAALTVPLIGMATFDLLSFAQVTGVSFLFIGAAGALLRAVTAEAAASAGPDPSR</sequence>
<evidence type="ECO:0000256" key="5">
    <source>
        <dbReference type="SAM" id="Phobius"/>
    </source>
</evidence>
<evidence type="ECO:0000256" key="4">
    <source>
        <dbReference type="ARBA" id="ARBA00023136"/>
    </source>
</evidence>
<dbReference type="AlphaFoldDB" id="A0A543J3A7"/>
<proteinExistence type="predicted"/>
<dbReference type="PANTHER" id="PTHR37422">
    <property type="entry name" value="TEICHURONIC ACID BIOSYNTHESIS PROTEIN TUAE"/>
    <property type="match status" value="1"/>
</dbReference>
<dbReference type="GO" id="GO:0016020">
    <property type="term" value="C:membrane"/>
    <property type="evidence" value="ECO:0007669"/>
    <property type="project" value="UniProtKB-SubCell"/>
</dbReference>
<dbReference type="Proteomes" id="UP000319213">
    <property type="component" value="Unassembled WGS sequence"/>
</dbReference>
<feature type="transmembrane region" description="Helical" evidence="5">
    <location>
        <begin position="393"/>
        <end position="412"/>
    </location>
</feature>
<keyword evidence="2 5" id="KW-0812">Transmembrane</keyword>
<accession>A0A543J3A7</accession>
<protein>
    <submittedName>
        <fullName evidence="7">O-antigen ligase</fullName>
    </submittedName>
</protein>
<dbReference type="PANTHER" id="PTHR37422:SF13">
    <property type="entry name" value="LIPOPOLYSACCHARIDE BIOSYNTHESIS PROTEIN PA4999-RELATED"/>
    <property type="match status" value="1"/>
</dbReference>
<feature type="transmembrane region" description="Helical" evidence="5">
    <location>
        <begin position="149"/>
        <end position="171"/>
    </location>
</feature>
<gene>
    <name evidence="7" type="ORF">FHX40_4069</name>
</gene>
<keyword evidence="3 5" id="KW-1133">Transmembrane helix</keyword>
<keyword evidence="4 5" id="KW-0472">Membrane</keyword>
<feature type="transmembrane region" description="Helical" evidence="5">
    <location>
        <begin position="235"/>
        <end position="252"/>
    </location>
</feature>
<dbReference type="GO" id="GO:0016874">
    <property type="term" value="F:ligase activity"/>
    <property type="evidence" value="ECO:0007669"/>
    <property type="project" value="UniProtKB-KW"/>
</dbReference>
<feature type="transmembrane region" description="Helical" evidence="5">
    <location>
        <begin position="258"/>
        <end position="275"/>
    </location>
</feature>
<comment type="caution">
    <text evidence="7">The sequence shown here is derived from an EMBL/GenBank/DDBJ whole genome shotgun (WGS) entry which is preliminary data.</text>
</comment>
<feature type="transmembrane region" description="Helical" evidence="5">
    <location>
        <begin position="31"/>
        <end position="50"/>
    </location>
</feature>
<evidence type="ECO:0000313" key="7">
    <source>
        <dbReference type="EMBL" id="TQM77307.1"/>
    </source>
</evidence>
<feature type="transmembrane region" description="Helical" evidence="5">
    <location>
        <begin position="210"/>
        <end position="228"/>
    </location>
</feature>
<evidence type="ECO:0000313" key="8">
    <source>
        <dbReference type="Proteomes" id="UP000319213"/>
    </source>
</evidence>
<feature type="transmembrane region" description="Helical" evidence="5">
    <location>
        <begin position="119"/>
        <end position="137"/>
    </location>
</feature>
<dbReference type="RefSeq" id="WP_229788532.1">
    <property type="nucleotide sequence ID" value="NZ_BMPV01000002.1"/>
</dbReference>
<evidence type="ECO:0000256" key="1">
    <source>
        <dbReference type="ARBA" id="ARBA00004141"/>
    </source>
</evidence>
<dbReference type="InterPro" id="IPR007016">
    <property type="entry name" value="O-antigen_ligase-rel_domated"/>
</dbReference>
<evidence type="ECO:0000256" key="3">
    <source>
        <dbReference type="ARBA" id="ARBA00022989"/>
    </source>
</evidence>
<keyword evidence="8" id="KW-1185">Reference proteome</keyword>
<evidence type="ECO:0000256" key="2">
    <source>
        <dbReference type="ARBA" id="ARBA00022692"/>
    </source>
</evidence>
<feature type="transmembrane region" description="Helical" evidence="5">
    <location>
        <begin position="355"/>
        <end position="381"/>
    </location>
</feature>